<reference evidence="2" key="2">
    <citation type="submission" date="2021-01" db="EMBL/GenBank/DDBJ databases">
        <authorList>
            <person name="Schikora-Tamarit M.A."/>
        </authorList>
    </citation>
    <scope>NUCLEOTIDE SEQUENCE</scope>
    <source>
        <strain evidence="2">CBS6341</strain>
    </source>
</reference>
<comment type="caution">
    <text evidence="2">The sequence shown here is derived from an EMBL/GenBank/DDBJ whole genome shotgun (WGS) entry which is preliminary data.</text>
</comment>
<evidence type="ECO:0000313" key="2">
    <source>
        <dbReference type="EMBL" id="KAH3680781.1"/>
    </source>
</evidence>
<feature type="region of interest" description="Disordered" evidence="1">
    <location>
        <begin position="226"/>
        <end position="281"/>
    </location>
</feature>
<protein>
    <submittedName>
        <fullName evidence="2">Uncharacterized protein</fullName>
    </submittedName>
</protein>
<dbReference type="AlphaFoldDB" id="A0A9P8TJN9"/>
<sequence>MFVNKFPYSVPISLNTNMSQSSAEDDFQMMDSLTPVSTPTEQINNWFNNEPPKPRYGRTESVSSIASSISNFPTSNEINLSQFAKNYTLTPNFEQLLIDTYQNYQLNPTITPFSSLSPPSGIVNRVSKDALSKAMELNMDIGIDINNYSLTIIRQKLIQLCGANNEGERSRNSSVSSSTNIPMMNLSNKFNNLPQSNSTSTPTDKSDGCVFSFEAPEAQFQPAFQSELNHQQHLQQQQQQQQQGQSPSLQAEFPEGLFNATSNRKRESLRLKRSGNKITYI</sequence>
<keyword evidence="3" id="KW-1185">Reference proteome</keyword>
<proteinExistence type="predicted"/>
<dbReference type="Proteomes" id="UP000769528">
    <property type="component" value="Unassembled WGS sequence"/>
</dbReference>
<evidence type="ECO:0000256" key="1">
    <source>
        <dbReference type="SAM" id="MobiDB-lite"/>
    </source>
</evidence>
<evidence type="ECO:0000313" key="3">
    <source>
        <dbReference type="Proteomes" id="UP000769528"/>
    </source>
</evidence>
<feature type="region of interest" description="Disordered" evidence="1">
    <location>
        <begin position="165"/>
        <end position="209"/>
    </location>
</feature>
<feature type="compositionally biased region" description="Polar residues" evidence="1">
    <location>
        <begin position="181"/>
        <end position="203"/>
    </location>
</feature>
<accession>A0A9P8TJN9</accession>
<reference evidence="2" key="1">
    <citation type="journal article" date="2021" name="Open Biol.">
        <title>Shared evolutionary footprints suggest mitochondrial oxidative damage underlies multiple complex I losses in fungi.</title>
        <authorList>
            <person name="Schikora-Tamarit M.A."/>
            <person name="Marcet-Houben M."/>
            <person name="Nosek J."/>
            <person name="Gabaldon T."/>
        </authorList>
    </citation>
    <scope>NUCLEOTIDE SEQUENCE</scope>
    <source>
        <strain evidence="2">CBS6341</strain>
    </source>
</reference>
<name>A0A9P8TJN9_9ASCO</name>
<organism evidence="2 3">
    <name type="scientific">Wickerhamomyces mucosus</name>
    <dbReference type="NCBI Taxonomy" id="1378264"/>
    <lineage>
        <taxon>Eukaryota</taxon>
        <taxon>Fungi</taxon>
        <taxon>Dikarya</taxon>
        <taxon>Ascomycota</taxon>
        <taxon>Saccharomycotina</taxon>
        <taxon>Saccharomycetes</taxon>
        <taxon>Phaffomycetales</taxon>
        <taxon>Wickerhamomycetaceae</taxon>
        <taxon>Wickerhamomyces</taxon>
    </lineage>
</organism>
<dbReference type="OrthoDB" id="3979912at2759"/>
<feature type="compositionally biased region" description="Low complexity" evidence="1">
    <location>
        <begin position="226"/>
        <end position="250"/>
    </location>
</feature>
<dbReference type="EMBL" id="JAEUBF010000039">
    <property type="protein sequence ID" value="KAH3680781.1"/>
    <property type="molecule type" value="Genomic_DNA"/>
</dbReference>
<gene>
    <name evidence="2" type="ORF">WICMUC_000132</name>
</gene>